<dbReference type="PROSITE" id="PS51194">
    <property type="entry name" value="HELICASE_CTER"/>
    <property type="match status" value="1"/>
</dbReference>
<evidence type="ECO:0000313" key="7">
    <source>
        <dbReference type="EMBL" id="AUJ31517.1"/>
    </source>
</evidence>
<dbReference type="InterPro" id="IPR027417">
    <property type="entry name" value="P-loop_NTPase"/>
</dbReference>
<evidence type="ECO:0000256" key="2">
    <source>
        <dbReference type="ARBA" id="ARBA00022840"/>
    </source>
</evidence>
<proteinExistence type="predicted"/>
<accession>A0A3Q8CBR5</accession>
<dbReference type="Gene3D" id="3.40.50.300">
    <property type="entry name" value="P-loop containing nucleotide triphosphate hydrolases"/>
    <property type="match status" value="2"/>
</dbReference>
<dbReference type="EMBL" id="CP018180">
    <property type="protein sequence ID" value="AUJ31517.1"/>
    <property type="molecule type" value="Genomic_DNA"/>
</dbReference>
<dbReference type="AlphaFoldDB" id="A0A3Q8CBR5"/>
<dbReference type="GO" id="GO:0006270">
    <property type="term" value="P:DNA replication initiation"/>
    <property type="evidence" value="ECO:0007669"/>
    <property type="project" value="TreeGrafter"/>
</dbReference>
<feature type="coiled-coil region" evidence="4">
    <location>
        <begin position="414"/>
        <end position="441"/>
    </location>
</feature>
<dbReference type="PROSITE" id="PS51192">
    <property type="entry name" value="HELICASE_ATP_BIND_1"/>
    <property type="match status" value="1"/>
</dbReference>
<evidence type="ECO:0008006" key="9">
    <source>
        <dbReference type="Google" id="ProtNLM"/>
    </source>
</evidence>
<keyword evidence="2" id="KW-0067">ATP-binding</keyword>
<keyword evidence="8" id="KW-1185">Reference proteome</keyword>
<feature type="domain" description="Helicase ATP-binding" evidence="5">
    <location>
        <begin position="110"/>
        <end position="262"/>
    </location>
</feature>
<dbReference type="InterPro" id="IPR001650">
    <property type="entry name" value="Helicase_C-like"/>
</dbReference>
<evidence type="ECO:0000256" key="3">
    <source>
        <dbReference type="ARBA" id="ARBA00023125"/>
    </source>
</evidence>
<dbReference type="GO" id="GO:0003677">
    <property type="term" value="F:DNA binding"/>
    <property type="evidence" value="ECO:0007669"/>
    <property type="project" value="UniProtKB-KW"/>
</dbReference>
<dbReference type="GO" id="GO:0016787">
    <property type="term" value="F:hydrolase activity"/>
    <property type="evidence" value="ECO:0007669"/>
    <property type="project" value="InterPro"/>
</dbReference>
<protein>
    <recommendedName>
        <fullName evidence="9">DNA/RNA helicase</fullName>
    </recommendedName>
</protein>
<dbReference type="InterPro" id="IPR014001">
    <property type="entry name" value="Helicase_ATP-bd"/>
</dbReference>
<evidence type="ECO:0000256" key="4">
    <source>
        <dbReference type="SAM" id="Coils"/>
    </source>
</evidence>
<sequence>MQPENFYGRIVKGALDDISDIPSEAVKYPALKLYKRQIFCCRCHQTTNKVVAHLPNGDLYCPQCIQFGRVTSRDLLYTIAEPNLFPVQNNALTWIGKLSFLQQKCAMKLKLYAQQKKDFLLWAVTGAGKTEIMFPAIAAAIERRERVCWAAPRIDVCNEIYPRLQRAFQRTSIILLHGAKKTDYFYSQLVVCTTHQLLKFRAAFDLLIIDEADAFPFKDNPLLQLATKNCRKENSSLLLLTATPTAEMLQQVKQRKLILGYLPLRFHGHLLPVPQIMLLPNWKKQLQQKRIASKVIKSIEKWLILDLPILVFAPEISLLDQLKTSLQQLTAVKNLATVFAADPQRIEKVQKMRTDFFQLLVTTTILERGVTFPKVNVLVIGADEQVFTQEALVQIAGRAGRSQQHPTGEVIFVCSMMNRSLKRAIKQIKFLNREGAKLHRNKLS</sequence>
<dbReference type="GO" id="GO:0006302">
    <property type="term" value="P:double-strand break repair"/>
    <property type="evidence" value="ECO:0007669"/>
    <property type="project" value="TreeGrafter"/>
</dbReference>
<evidence type="ECO:0000259" key="6">
    <source>
        <dbReference type="PROSITE" id="PS51194"/>
    </source>
</evidence>
<dbReference type="Proteomes" id="UP000324497">
    <property type="component" value="Chromosome"/>
</dbReference>
<dbReference type="InterPro" id="IPR006935">
    <property type="entry name" value="Helicase/UvrB_N"/>
</dbReference>
<dbReference type="SUPFAM" id="SSF52540">
    <property type="entry name" value="P-loop containing nucleoside triphosphate hydrolases"/>
    <property type="match status" value="1"/>
</dbReference>
<dbReference type="GO" id="GO:0043138">
    <property type="term" value="F:3'-5' DNA helicase activity"/>
    <property type="evidence" value="ECO:0007669"/>
    <property type="project" value="TreeGrafter"/>
</dbReference>
<reference evidence="7 8" key="1">
    <citation type="submission" date="2016-11" db="EMBL/GenBank/DDBJ databases">
        <title>Interaction between Lactobacillus species and yeast in water kefir.</title>
        <authorList>
            <person name="Behr J."/>
            <person name="Xu D."/>
            <person name="Vogel R.F."/>
        </authorList>
    </citation>
    <scope>NUCLEOTIDE SEQUENCE [LARGE SCALE GENOMIC DNA]</scope>
    <source>
        <strain evidence="7 8">TMW 1.1827</strain>
    </source>
</reference>
<feature type="domain" description="Helicase C-terminal" evidence="6">
    <location>
        <begin position="299"/>
        <end position="444"/>
    </location>
</feature>
<dbReference type="Pfam" id="PF04851">
    <property type="entry name" value="ResIII"/>
    <property type="match status" value="1"/>
</dbReference>
<gene>
    <name evidence="7" type="ORF">BSQ50_02450</name>
</gene>
<dbReference type="KEGG" id="lng:BSQ50_02450"/>
<dbReference type="RefSeq" id="WP_148126305.1">
    <property type="nucleotide sequence ID" value="NZ_CP018180.1"/>
</dbReference>
<dbReference type="PANTHER" id="PTHR30580">
    <property type="entry name" value="PRIMOSOMAL PROTEIN N"/>
    <property type="match status" value="1"/>
</dbReference>
<dbReference type="PANTHER" id="PTHR30580:SF1">
    <property type="entry name" value="COMF OPERON PROTEIN 1"/>
    <property type="match status" value="1"/>
</dbReference>
<dbReference type="GO" id="GO:0006310">
    <property type="term" value="P:DNA recombination"/>
    <property type="evidence" value="ECO:0007669"/>
    <property type="project" value="TreeGrafter"/>
</dbReference>
<dbReference type="Pfam" id="PF00271">
    <property type="entry name" value="Helicase_C"/>
    <property type="match status" value="1"/>
</dbReference>
<evidence type="ECO:0000313" key="8">
    <source>
        <dbReference type="Proteomes" id="UP000324497"/>
    </source>
</evidence>
<evidence type="ECO:0000259" key="5">
    <source>
        <dbReference type="PROSITE" id="PS51192"/>
    </source>
</evidence>
<name>A0A3Q8CBR5_9LACO</name>
<keyword evidence="1" id="KW-0547">Nucleotide-binding</keyword>
<dbReference type="GO" id="GO:0005524">
    <property type="term" value="F:ATP binding"/>
    <property type="evidence" value="ECO:0007669"/>
    <property type="project" value="UniProtKB-KW"/>
</dbReference>
<dbReference type="SMART" id="SM00487">
    <property type="entry name" value="DEXDc"/>
    <property type="match status" value="1"/>
</dbReference>
<keyword evidence="4" id="KW-0175">Coiled coil</keyword>
<keyword evidence="3" id="KW-0238">DNA-binding</keyword>
<organism evidence="7 8">
    <name type="scientific">Liquorilactobacillus nagelii</name>
    <dbReference type="NCBI Taxonomy" id="82688"/>
    <lineage>
        <taxon>Bacteria</taxon>
        <taxon>Bacillati</taxon>
        <taxon>Bacillota</taxon>
        <taxon>Bacilli</taxon>
        <taxon>Lactobacillales</taxon>
        <taxon>Lactobacillaceae</taxon>
        <taxon>Liquorilactobacillus</taxon>
    </lineage>
</organism>
<evidence type="ECO:0000256" key="1">
    <source>
        <dbReference type="ARBA" id="ARBA00022741"/>
    </source>
</evidence>
<dbReference type="SMART" id="SM00490">
    <property type="entry name" value="HELICc"/>
    <property type="match status" value="1"/>
</dbReference>